<accession>A0ABY3C7Q8</accession>
<keyword evidence="1" id="KW-0472">Membrane</keyword>
<protein>
    <submittedName>
        <fullName evidence="2">Uncharacterized protein</fullName>
    </submittedName>
</protein>
<gene>
    <name evidence="2" type="ORF">EKO24_015445</name>
</gene>
<proteinExistence type="predicted"/>
<evidence type="ECO:0000313" key="3">
    <source>
        <dbReference type="Proteomes" id="UP000733744"/>
    </source>
</evidence>
<name>A0ABY3C7Q8_9GAMM</name>
<dbReference type="Proteomes" id="UP000733744">
    <property type="component" value="Unassembled WGS sequence"/>
</dbReference>
<comment type="caution">
    <text evidence="2">The sequence shown here is derived from an EMBL/GenBank/DDBJ whole genome shotgun (WGS) entry which is preliminary data.</text>
</comment>
<dbReference type="RefSeq" id="WP_127028405.1">
    <property type="nucleotide sequence ID" value="NZ_RYFG02000109.1"/>
</dbReference>
<evidence type="ECO:0000313" key="2">
    <source>
        <dbReference type="EMBL" id="TRW92059.1"/>
    </source>
</evidence>
<feature type="transmembrane region" description="Helical" evidence="1">
    <location>
        <begin position="6"/>
        <end position="24"/>
    </location>
</feature>
<keyword evidence="1" id="KW-0812">Transmembrane</keyword>
<sequence>MSEVQKIMIAVASVFIMGFILVGLSKEEQTPEQMEAAAKIRGMAAMQAMANNKCPQKIKEVTGEQVFLTSETESDKETYLTLKWVGENANNGGFKHASCTLHAALGGISELIIDDKVIIKKKI</sequence>
<evidence type="ECO:0000256" key="1">
    <source>
        <dbReference type="SAM" id="Phobius"/>
    </source>
</evidence>
<dbReference type="EMBL" id="RYFG02000109">
    <property type="protein sequence ID" value="TRW92059.1"/>
    <property type="molecule type" value="Genomic_DNA"/>
</dbReference>
<reference evidence="2 3" key="1">
    <citation type="journal article" date="2019" name="Antonie Van Leeuwenhoek">
        <title>Description of 'Ca. Methylobacter oryzae' KRF1, a novel species from the environmentally important Methylobacter clade 2.</title>
        <authorList>
            <person name="Khatri K."/>
            <person name="Mohite J.A."/>
            <person name="Pandit P.S."/>
            <person name="Bahulikar R."/>
            <person name="Rahalkar M.C."/>
        </authorList>
    </citation>
    <scope>NUCLEOTIDE SEQUENCE [LARGE SCALE GENOMIC DNA]</scope>
    <source>
        <strain evidence="2 3">KRF1</strain>
    </source>
</reference>
<keyword evidence="3" id="KW-1185">Reference proteome</keyword>
<keyword evidence="1" id="KW-1133">Transmembrane helix</keyword>
<organism evidence="2 3">
    <name type="scientific">Candidatus Methylobacter oryzae</name>
    <dbReference type="NCBI Taxonomy" id="2497749"/>
    <lineage>
        <taxon>Bacteria</taxon>
        <taxon>Pseudomonadati</taxon>
        <taxon>Pseudomonadota</taxon>
        <taxon>Gammaproteobacteria</taxon>
        <taxon>Methylococcales</taxon>
        <taxon>Methylococcaceae</taxon>
        <taxon>Methylobacter</taxon>
    </lineage>
</organism>